<dbReference type="Proteomes" id="UP000189911">
    <property type="component" value="Chromosome F"/>
</dbReference>
<keyword evidence="3" id="KW-0072">Autophagy</keyword>
<evidence type="ECO:0000256" key="1">
    <source>
        <dbReference type="ARBA" id="ARBA00022786"/>
    </source>
</evidence>
<keyword evidence="5" id="KW-1185">Reference proteome</keyword>
<keyword evidence="2" id="KW-0653">Protein transport</keyword>
<dbReference type="OrthoDB" id="4031501at2759"/>
<protein>
    <submittedName>
        <fullName evidence="4">LANO_0F09340g1_1</fullName>
    </submittedName>
</protein>
<dbReference type="EMBL" id="LT598452">
    <property type="protein sequence ID" value="SCV00944.1"/>
    <property type="molecule type" value="Genomic_DNA"/>
</dbReference>
<evidence type="ECO:0000313" key="5">
    <source>
        <dbReference type="Proteomes" id="UP000189911"/>
    </source>
</evidence>
<sequence length="155" mass="18470">MITKEVFELQIRETLLPALRRWSLCQKVSLSDDKAVVTAVVKHLSLPYYTLEIQVEYSNIYQEPQLIFKVWKVQVEQDIEVKQVYFPPDLSRLLNLQDFVIRLDYLHNLNRDLWYSVHGCDTNSIVGSQLEHYLERWASIYLTIFDPEFSRVFID</sequence>
<proteinExistence type="predicted"/>
<dbReference type="Pfam" id="PF03987">
    <property type="entry name" value="Autophagy_act_C"/>
    <property type="match status" value="1"/>
</dbReference>
<gene>
    <name evidence="4" type="ORF">LANO_0F09340G</name>
</gene>
<evidence type="ECO:0000256" key="2">
    <source>
        <dbReference type="ARBA" id="ARBA00022927"/>
    </source>
</evidence>
<dbReference type="GO" id="GO:0006914">
    <property type="term" value="P:autophagy"/>
    <property type="evidence" value="ECO:0007669"/>
    <property type="project" value="UniProtKB-KW"/>
</dbReference>
<organism evidence="4 5">
    <name type="scientific">Lachancea nothofagi CBS 11611</name>
    <dbReference type="NCBI Taxonomy" id="1266666"/>
    <lineage>
        <taxon>Eukaryota</taxon>
        <taxon>Fungi</taxon>
        <taxon>Dikarya</taxon>
        <taxon>Ascomycota</taxon>
        <taxon>Saccharomycotina</taxon>
        <taxon>Saccharomycetes</taxon>
        <taxon>Saccharomycetales</taxon>
        <taxon>Saccharomycetaceae</taxon>
        <taxon>Lachancea</taxon>
    </lineage>
</organism>
<dbReference type="InterPro" id="IPR007135">
    <property type="entry name" value="Atg3/Atg10"/>
</dbReference>
<dbReference type="GO" id="GO:0019787">
    <property type="term" value="F:ubiquitin-like protein transferase activity"/>
    <property type="evidence" value="ECO:0007669"/>
    <property type="project" value="InterPro"/>
</dbReference>
<dbReference type="GO" id="GO:0015031">
    <property type="term" value="P:protein transport"/>
    <property type="evidence" value="ECO:0007669"/>
    <property type="project" value="UniProtKB-KW"/>
</dbReference>
<evidence type="ECO:0000313" key="4">
    <source>
        <dbReference type="EMBL" id="SCV00944.1"/>
    </source>
</evidence>
<dbReference type="Gene3D" id="3.30.1460.50">
    <property type="match status" value="1"/>
</dbReference>
<evidence type="ECO:0000256" key="3">
    <source>
        <dbReference type="ARBA" id="ARBA00023006"/>
    </source>
</evidence>
<name>A0A1G4K9X1_9SACH</name>
<dbReference type="AlphaFoldDB" id="A0A1G4K9X1"/>
<keyword evidence="1" id="KW-0833">Ubl conjugation pathway</keyword>
<keyword evidence="2" id="KW-0813">Transport</keyword>
<accession>A0A1G4K9X1</accession>
<reference evidence="5" key="1">
    <citation type="submission" date="2016-03" db="EMBL/GenBank/DDBJ databases">
        <authorList>
            <person name="Devillers Hugo."/>
        </authorList>
    </citation>
    <scope>NUCLEOTIDE SEQUENCE [LARGE SCALE GENOMIC DNA]</scope>
</reference>